<feature type="compositionally biased region" description="Acidic residues" evidence="1">
    <location>
        <begin position="489"/>
        <end position="502"/>
    </location>
</feature>
<evidence type="ECO:0000313" key="3">
    <source>
        <dbReference type="Proteomes" id="UP000198802"/>
    </source>
</evidence>
<evidence type="ECO:0000313" key="2">
    <source>
        <dbReference type="EMBL" id="CUU55436.1"/>
    </source>
</evidence>
<reference evidence="3" key="1">
    <citation type="submission" date="2015-11" db="EMBL/GenBank/DDBJ databases">
        <authorList>
            <person name="Varghese N."/>
        </authorList>
    </citation>
    <scope>NUCLEOTIDE SEQUENCE [LARGE SCALE GENOMIC DNA]</scope>
    <source>
        <strain evidence="3">DSM 45899</strain>
    </source>
</reference>
<feature type="region of interest" description="Disordered" evidence="1">
    <location>
        <begin position="458"/>
        <end position="502"/>
    </location>
</feature>
<gene>
    <name evidence="2" type="ORF">Ga0074812_10586</name>
</gene>
<organism evidence="2 3">
    <name type="scientific">Parafrankia irregularis</name>
    <dbReference type="NCBI Taxonomy" id="795642"/>
    <lineage>
        <taxon>Bacteria</taxon>
        <taxon>Bacillati</taxon>
        <taxon>Actinomycetota</taxon>
        <taxon>Actinomycetes</taxon>
        <taxon>Frankiales</taxon>
        <taxon>Frankiaceae</taxon>
        <taxon>Parafrankia</taxon>
    </lineage>
</organism>
<feature type="compositionally biased region" description="Acidic residues" evidence="1">
    <location>
        <begin position="468"/>
        <end position="478"/>
    </location>
</feature>
<sequence length="502" mass="54905">MDPVITIARTRSAAPPDESPPLLRLAPHPFQRAGAWAVTILAGREDPAEITTDDLAAVADQITADVVRAALAAKDAAAYDWWKVLFALFPNSEPTHAKRSRDRGVLAPAVARFFHPDADAPVRPCCFCGAAAGTLWSKMMLPLFDSPKALNTLPPETAGWPVCRPCRISLWAMPYGAGVTAGSATVLSCPESTVERAFVAAGCRRTARIRAAGFSSLPSDASPEAVTLWALRDHAQYDRPSSVTLWTFKNDNQDPWLRVSETRVAVVGFLRALPTDPAAYRGWRSLQRACHQKDKKGVVVRHGRDVVARALFETADRPPDQLCRELVRQLGDLEEVSAQNLRDWRALHALYLREMYGMDRNLLAPATTLLADWISAERNPRGRFNEYRKVAGRGFGLQVLMMEASARLYLDGRNPPDVTRVTKGLLAAGGEGTRLRGQLFFEVVAELVARGVEIGAKKAGGENPESFENSDNENENEAGGDAPLIGVDVELDGTDQNEEEYV</sequence>
<name>A0A0S4QKV8_9ACTN</name>
<dbReference type="EMBL" id="FAOZ01000005">
    <property type="protein sequence ID" value="CUU55436.1"/>
    <property type="molecule type" value="Genomic_DNA"/>
</dbReference>
<keyword evidence="3" id="KW-1185">Reference proteome</keyword>
<proteinExistence type="predicted"/>
<accession>A0A0S4QKV8</accession>
<dbReference type="AlphaFoldDB" id="A0A0S4QKV8"/>
<evidence type="ECO:0000256" key="1">
    <source>
        <dbReference type="SAM" id="MobiDB-lite"/>
    </source>
</evidence>
<protein>
    <submittedName>
        <fullName evidence="2">CRISPR-associated protein Cst1</fullName>
    </submittedName>
</protein>
<dbReference type="Proteomes" id="UP000198802">
    <property type="component" value="Unassembled WGS sequence"/>
</dbReference>